<dbReference type="Pfam" id="PF10070">
    <property type="entry name" value="DabA"/>
    <property type="match status" value="1"/>
</dbReference>
<comment type="cofactor">
    <cofactor evidence="6">
        <name>Zn(2+)</name>
        <dbReference type="ChEBI" id="CHEBI:29105"/>
    </cofactor>
</comment>
<evidence type="ECO:0000256" key="2">
    <source>
        <dbReference type="ARBA" id="ARBA00022475"/>
    </source>
</evidence>
<evidence type="ECO:0000256" key="4">
    <source>
        <dbReference type="ARBA" id="ARBA00022833"/>
    </source>
</evidence>
<gene>
    <name evidence="6" type="primary">dabA</name>
    <name evidence="8" type="ORF">V202x_32880</name>
</gene>
<dbReference type="OrthoDB" id="9805101at2"/>
<keyword evidence="4 6" id="KW-0862">Zinc</keyword>
<dbReference type="HAMAP" id="MF_01871">
    <property type="entry name" value="DabA"/>
    <property type="match status" value="1"/>
</dbReference>
<comment type="subunit">
    <text evidence="6">Forms a complex with DabB.</text>
</comment>
<evidence type="ECO:0000256" key="3">
    <source>
        <dbReference type="ARBA" id="ARBA00022723"/>
    </source>
</evidence>
<keyword evidence="5 6" id="KW-0472">Membrane</keyword>
<proteinExistence type="inferred from homology"/>
<evidence type="ECO:0000256" key="5">
    <source>
        <dbReference type="ARBA" id="ARBA00023136"/>
    </source>
</evidence>
<comment type="function">
    <text evidence="6">Part of an energy-coupled inorganic carbon pump.</text>
</comment>
<evidence type="ECO:0000256" key="6">
    <source>
        <dbReference type="HAMAP-Rule" id="MF_01871"/>
    </source>
</evidence>
<dbReference type="RefSeq" id="WP_145176838.1">
    <property type="nucleotide sequence ID" value="NZ_CP037422.1"/>
</dbReference>
<dbReference type="AlphaFoldDB" id="A0A517WXA0"/>
<keyword evidence="2 6" id="KW-1003">Cell membrane</keyword>
<sequence>MISQAESTLLPLPSSGTLEKQAVEQLHIIEQVAEVLKQVNEVIAPVWPLNDYVAVNPYSGISERSFLNARNFLRVFSDCETLMPLQHYANEFQQGQFNRNHIEAALVELKVDGIGNGHLNSVTEIEEMLKQIGGLAHESSEAANVPNNDRRIRTLSEFYDKTLSGNWTATICDEVSKYCSMHYDEGQAVWSSPWSHLSLYESWRSAALHDRSVEVLGLKGFRSYVSQLPQTAEASIIYSLQSLNVLPELWETFLLCQAFTIPGWSAWAKYQSEQSEQSAEFGNDLAGLLAMRLAYDAALAKSFSFNVNWTSYASGEPVSFKFPHHAGDDELLRYTLLRASEIGYRNRLLNSIPTKSQKNQKQQNGSESVDSDTNDSKRKLAQMVFCIDVRSERIRRQIESLSNRVETFGFAGFFGLPIEFVRLGEQSGDSHVPVLLKPQFQLHEELHTKDESSLSKTLQERSLIRSFRKLWKSLQTSAVGCFSFVETTGLFYGFKLLGRTVNVTDSKTNAGYDGIRKANHEHLKPTLKSLNQQGISTSDQIDLAESMLKNLGLTENFARLVAFCGHASQTENNPLKAGLDCGACGGHSGEPNARLAAMLLNHLEIRQALADRNIHIPEDTYFLGGLHNTTTDKIELFDLEMVPESHQADLQELQNYSQSATEQTQVERMPSIGSQSLADLLRRAGDWSEVRPEWGLAGNAAFIVAPRSLTKEIDLDGRSFLHSYNHQTDPEGEVLENIMTAPMIVAHWINMQYYASTVDNHHFGSGNKTLHNVVGGFGILSGNSGDLMTGLPWQSLHSGEDYQHLPMRLQVLIAAPREMIETVIKKHQMIANLLSGGWLHLIALDSESQFQYTEDGNWEEIELTLFGKQSHKNDTN</sequence>
<feature type="region of interest" description="Disordered" evidence="7">
    <location>
        <begin position="353"/>
        <end position="376"/>
    </location>
</feature>
<dbReference type="EMBL" id="CP037422">
    <property type="protein sequence ID" value="QDU09891.1"/>
    <property type="molecule type" value="Genomic_DNA"/>
</dbReference>
<reference evidence="8 9" key="1">
    <citation type="submission" date="2019-03" db="EMBL/GenBank/DDBJ databases">
        <title>Deep-cultivation of Planctomycetes and their phenomic and genomic characterization uncovers novel biology.</title>
        <authorList>
            <person name="Wiegand S."/>
            <person name="Jogler M."/>
            <person name="Boedeker C."/>
            <person name="Pinto D."/>
            <person name="Vollmers J."/>
            <person name="Rivas-Marin E."/>
            <person name="Kohn T."/>
            <person name="Peeters S.H."/>
            <person name="Heuer A."/>
            <person name="Rast P."/>
            <person name="Oberbeckmann S."/>
            <person name="Bunk B."/>
            <person name="Jeske O."/>
            <person name="Meyerdierks A."/>
            <person name="Storesund J.E."/>
            <person name="Kallscheuer N."/>
            <person name="Luecker S."/>
            <person name="Lage O.M."/>
            <person name="Pohl T."/>
            <person name="Merkel B.J."/>
            <person name="Hornburger P."/>
            <person name="Mueller R.-W."/>
            <person name="Bruemmer F."/>
            <person name="Labrenz M."/>
            <person name="Spormann A.M."/>
            <person name="Op den Camp H."/>
            <person name="Overmann J."/>
            <person name="Amann R."/>
            <person name="Jetten M.S.M."/>
            <person name="Mascher T."/>
            <person name="Medema M.H."/>
            <person name="Devos D.P."/>
            <person name="Kaster A.-K."/>
            <person name="Ovreas L."/>
            <person name="Rohde M."/>
            <person name="Galperin M.Y."/>
            <person name="Jogler C."/>
        </authorList>
    </citation>
    <scope>NUCLEOTIDE SEQUENCE [LARGE SCALE GENOMIC DNA]</scope>
    <source>
        <strain evidence="8 9">V202</strain>
    </source>
</reference>
<dbReference type="GO" id="GO:0008270">
    <property type="term" value="F:zinc ion binding"/>
    <property type="evidence" value="ECO:0007669"/>
    <property type="project" value="UniProtKB-UniRule"/>
</dbReference>
<feature type="binding site" evidence="6">
    <location>
        <position position="388"/>
    </location>
    <ligand>
        <name>Zn(2+)</name>
        <dbReference type="ChEBI" id="CHEBI:29105"/>
    </ligand>
</feature>
<name>A0A517WXA0_9PLAN</name>
<dbReference type="PANTHER" id="PTHR38344:SF1">
    <property type="entry name" value="INORGANIC CARBON TRANSPORTER SUBUNIT DABA-RELATED"/>
    <property type="match status" value="1"/>
</dbReference>
<comment type="subcellular location">
    <subcellularLocation>
        <location evidence="6">Cell membrane</location>
        <topology evidence="6">Peripheral membrane protein</topology>
    </subcellularLocation>
</comment>
<dbReference type="PANTHER" id="PTHR38344">
    <property type="entry name" value="UPF0753 PROTEIN AQ_863"/>
    <property type="match status" value="1"/>
</dbReference>
<keyword evidence="1 6" id="KW-0813">Transport</keyword>
<evidence type="ECO:0000256" key="1">
    <source>
        <dbReference type="ARBA" id="ARBA00022448"/>
    </source>
</evidence>
<evidence type="ECO:0000313" key="8">
    <source>
        <dbReference type="EMBL" id="QDU09891.1"/>
    </source>
</evidence>
<feature type="binding site" evidence="6">
    <location>
        <position position="386"/>
    </location>
    <ligand>
        <name>Zn(2+)</name>
        <dbReference type="ChEBI" id="CHEBI:29105"/>
    </ligand>
</feature>
<accession>A0A517WXA0</accession>
<dbReference type="GO" id="GO:0005886">
    <property type="term" value="C:plasma membrane"/>
    <property type="evidence" value="ECO:0007669"/>
    <property type="project" value="UniProtKB-SubCell"/>
</dbReference>
<evidence type="ECO:0000313" key="9">
    <source>
        <dbReference type="Proteomes" id="UP000318384"/>
    </source>
</evidence>
<keyword evidence="3 6" id="KW-0479">Metal-binding</keyword>
<keyword evidence="9" id="KW-1185">Reference proteome</keyword>
<feature type="binding site" evidence="6">
    <location>
        <position position="566"/>
    </location>
    <ligand>
        <name>Zn(2+)</name>
        <dbReference type="ChEBI" id="CHEBI:29105"/>
    </ligand>
</feature>
<protein>
    <recommendedName>
        <fullName evidence="6">Probable inorganic carbon transporter subunit DabA</fullName>
    </recommendedName>
</protein>
<dbReference type="InterPro" id="IPR018752">
    <property type="entry name" value="DabA"/>
</dbReference>
<comment type="similarity">
    <text evidence="6">Belongs to the inorganic carbon transporter (TC 9.A.2) DabA family.</text>
</comment>
<organism evidence="8 9">
    <name type="scientific">Gimesia aquarii</name>
    <dbReference type="NCBI Taxonomy" id="2527964"/>
    <lineage>
        <taxon>Bacteria</taxon>
        <taxon>Pseudomonadati</taxon>
        <taxon>Planctomycetota</taxon>
        <taxon>Planctomycetia</taxon>
        <taxon>Planctomycetales</taxon>
        <taxon>Planctomycetaceae</taxon>
        <taxon>Gimesia</taxon>
    </lineage>
</organism>
<feature type="binding site" evidence="6">
    <location>
        <position position="581"/>
    </location>
    <ligand>
        <name>Zn(2+)</name>
        <dbReference type="ChEBI" id="CHEBI:29105"/>
    </ligand>
</feature>
<evidence type="ECO:0000256" key="7">
    <source>
        <dbReference type="SAM" id="MobiDB-lite"/>
    </source>
</evidence>
<dbReference type="Proteomes" id="UP000318384">
    <property type="component" value="Chromosome"/>
</dbReference>